<keyword evidence="3" id="KW-0067">ATP-binding</keyword>
<dbReference type="Gene3D" id="3.30.930.10">
    <property type="entry name" value="Bira Bifunctional Protein, Domain 2"/>
    <property type="match status" value="1"/>
</dbReference>
<dbReference type="InterPro" id="IPR029351">
    <property type="entry name" value="GAD_dom"/>
</dbReference>
<dbReference type="Gene3D" id="3.30.1360.30">
    <property type="entry name" value="GAD-like domain"/>
    <property type="match status" value="1"/>
</dbReference>
<evidence type="ECO:0000256" key="4">
    <source>
        <dbReference type="ARBA" id="ARBA00022917"/>
    </source>
</evidence>
<dbReference type="GO" id="GO:0005524">
    <property type="term" value="F:ATP binding"/>
    <property type="evidence" value="ECO:0007669"/>
    <property type="project" value="UniProtKB-KW"/>
</dbReference>
<protein>
    <submittedName>
        <fullName evidence="6">Aspartate--tRNA ligase</fullName>
        <ecNumber evidence="6">6.1.1.12</ecNumber>
    </submittedName>
</protein>
<reference evidence="6 7" key="1">
    <citation type="submission" date="2018-06" db="EMBL/GenBank/DDBJ databases">
        <authorList>
            <consortium name="Pathogen Informatics"/>
            <person name="Doyle S."/>
        </authorList>
    </citation>
    <scope>NUCLEOTIDE SEQUENCE [LARGE SCALE GENOMIC DNA]</scope>
    <source>
        <strain evidence="6 7">NCTC11801</strain>
    </source>
</reference>
<evidence type="ECO:0000313" key="6">
    <source>
        <dbReference type="EMBL" id="SUC31538.1"/>
    </source>
</evidence>
<dbReference type="SUPFAM" id="SSF55261">
    <property type="entry name" value="GAD domain-like"/>
    <property type="match status" value="1"/>
</dbReference>
<keyword evidence="4" id="KW-0648">Protein biosynthesis</keyword>
<dbReference type="GO" id="GO:0005737">
    <property type="term" value="C:cytoplasm"/>
    <property type="evidence" value="ECO:0007669"/>
    <property type="project" value="InterPro"/>
</dbReference>
<dbReference type="Pfam" id="PF02938">
    <property type="entry name" value="GAD"/>
    <property type="match status" value="1"/>
</dbReference>
<dbReference type="Proteomes" id="UP000254208">
    <property type="component" value="Unassembled WGS sequence"/>
</dbReference>
<dbReference type="EC" id="6.1.1.12" evidence="6"/>
<evidence type="ECO:0000259" key="5">
    <source>
        <dbReference type="Pfam" id="PF02938"/>
    </source>
</evidence>
<feature type="domain" description="GAD" evidence="5">
    <location>
        <begin position="8"/>
        <end position="46"/>
    </location>
</feature>
<evidence type="ECO:0000256" key="3">
    <source>
        <dbReference type="ARBA" id="ARBA00022840"/>
    </source>
</evidence>
<dbReference type="GO" id="GO:0006412">
    <property type="term" value="P:translation"/>
    <property type="evidence" value="ECO:0007669"/>
    <property type="project" value="UniProtKB-KW"/>
</dbReference>
<accession>A0A379FS89</accession>
<gene>
    <name evidence="6" type="primary">aspS_2</name>
    <name evidence="6" type="ORF">NCTC11801_02489</name>
</gene>
<sequence>MKVFKAQSQKFLNEDVINQLLDRTGAVDGDILLFGAGAKNVVTDSMGALRLKVGRDFELTDLNSWQPLWVIDFPMFER</sequence>
<evidence type="ECO:0000313" key="7">
    <source>
        <dbReference type="Proteomes" id="UP000254208"/>
    </source>
</evidence>
<dbReference type="EMBL" id="UGTZ01000001">
    <property type="protein sequence ID" value="SUC31538.1"/>
    <property type="molecule type" value="Genomic_DNA"/>
</dbReference>
<dbReference type="AlphaFoldDB" id="A0A379FS89"/>
<keyword evidence="2" id="KW-0547">Nucleotide-binding</keyword>
<keyword evidence="1 6" id="KW-0436">Ligase</keyword>
<name>A0A379FS89_PRORE</name>
<organism evidence="6 7">
    <name type="scientific">Providencia rettgeri</name>
    <dbReference type="NCBI Taxonomy" id="587"/>
    <lineage>
        <taxon>Bacteria</taxon>
        <taxon>Pseudomonadati</taxon>
        <taxon>Pseudomonadota</taxon>
        <taxon>Gammaproteobacteria</taxon>
        <taxon>Enterobacterales</taxon>
        <taxon>Morganellaceae</taxon>
        <taxon>Providencia</taxon>
    </lineage>
</organism>
<evidence type="ECO:0000256" key="2">
    <source>
        <dbReference type="ARBA" id="ARBA00022741"/>
    </source>
</evidence>
<dbReference type="GO" id="GO:0004815">
    <property type="term" value="F:aspartate-tRNA ligase activity"/>
    <property type="evidence" value="ECO:0007669"/>
    <property type="project" value="UniProtKB-EC"/>
</dbReference>
<dbReference type="InterPro" id="IPR004115">
    <property type="entry name" value="GAD-like_sf"/>
</dbReference>
<dbReference type="InterPro" id="IPR045864">
    <property type="entry name" value="aa-tRNA-synth_II/BPL/LPL"/>
</dbReference>
<evidence type="ECO:0000256" key="1">
    <source>
        <dbReference type="ARBA" id="ARBA00022598"/>
    </source>
</evidence>
<proteinExistence type="predicted"/>